<keyword evidence="3" id="KW-1185">Reference proteome</keyword>
<dbReference type="Pfam" id="PF13480">
    <property type="entry name" value="Acetyltransf_6"/>
    <property type="match status" value="1"/>
</dbReference>
<sequence length="302" mass="33620">MAAQDFPGIRICAIKREGRTIAFLPYQFASRTHRLLGFGQRVGGELNDSFGLVAAPDCELSPLRLLRLAGLNALLFTHLDQGQARFGLAGSQPQPGLRIDLSLGSAAYWEALKRRDKRFVADTERRERKLIEAHGPLRLSFHHDNSDAELTRLIARKREQYARTGVADSLADAKTRQFLRRLVKSDDPLCRGVMSTLHAGSTWVASHFGLMHHGTLHFWFPVYNPDLQPFSPGRILVASLIGQADALGIRCIDRGVGDSQAKRDFANAEHTFTRGLWHRHTVSAGLIRAGLSLRWRLDGMGA</sequence>
<reference evidence="2 3" key="1">
    <citation type="submission" date="2016-04" db="EMBL/GenBank/DDBJ databases">
        <title>Draft genome sequence of freshwater magnetotactic bacteria Magnetospirillum marisnigri SP-1 and Magnetospirillum moscoviense BB-1.</title>
        <authorList>
            <person name="Koziaeva V."/>
            <person name="Dziuba M.V."/>
            <person name="Ivanov T.M."/>
            <person name="Kuznetsov B."/>
            <person name="Grouzdev D.S."/>
        </authorList>
    </citation>
    <scope>NUCLEOTIDE SEQUENCE [LARGE SCALE GENOMIC DNA]</scope>
    <source>
        <strain evidence="2 3">BB-1</strain>
    </source>
</reference>
<evidence type="ECO:0000313" key="2">
    <source>
        <dbReference type="EMBL" id="OAN51543.1"/>
    </source>
</evidence>
<dbReference type="RefSeq" id="WP_068499432.1">
    <property type="nucleotide sequence ID" value="NZ_LWQU01000130.1"/>
</dbReference>
<dbReference type="OrthoDB" id="4700839at2"/>
<dbReference type="InterPro" id="IPR016181">
    <property type="entry name" value="Acyl_CoA_acyltransferase"/>
</dbReference>
<dbReference type="SUPFAM" id="SSF55729">
    <property type="entry name" value="Acyl-CoA N-acyltransferases (Nat)"/>
    <property type="match status" value="1"/>
</dbReference>
<accession>A0A178MRH7</accession>
<name>A0A178MRH7_9PROT</name>
<feature type="domain" description="BioF2-like acetyltransferase" evidence="1">
    <location>
        <begin position="125"/>
        <end position="263"/>
    </location>
</feature>
<dbReference type="Proteomes" id="UP000078543">
    <property type="component" value="Unassembled WGS sequence"/>
</dbReference>
<evidence type="ECO:0000259" key="1">
    <source>
        <dbReference type="Pfam" id="PF13480"/>
    </source>
</evidence>
<dbReference type="EMBL" id="LWQU01000130">
    <property type="protein sequence ID" value="OAN51543.1"/>
    <property type="molecule type" value="Genomic_DNA"/>
</dbReference>
<dbReference type="InterPro" id="IPR038740">
    <property type="entry name" value="BioF2-like_GNAT_dom"/>
</dbReference>
<dbReference type="AlphaFoldDB" id="A0A178MRH7"/>
<protein>
    <recommendedName>
        <fullName evidence="1">BioF2-like acetyltransferase domain-containing protein</fullName>
    </recommendedName>
</protein>
<comment type="caution">
    <text evidence="2">The sequence shown here is derived from an EMBL/GenBank/DDBJ whole genome shotgun (WGS) entry which is preliminary data.</text>
</comment>
<organism evidence="2 3">
    <name type="scientific">Magnetospirillum moscoviense</name>
    <dbReference type="NCBI Taxonomy" id="1437059"/>
    <lineage>
        <taxon>Bacteria</taxon>
        <taxon>Pseudomonadati</taxon>
        <taxon>Pseudomonadota</taxon>
        <taxon>Alphaproteobacteria</taxon>
        <taxon>Rhodospirillales</taxon>
        <taxon>Rhodospirillaceae</taxon>
        <taxon>Magnetospirillum</taxon>
    </lineage>
</organism>
<proteinExistence type="predicted"/>
<dbReference type="STRING" id="1437059.A6A05_01390"/>
<evidence type="ECO:0000313" key="3">
    <source>
        <dbReference type="Proteomes" id="UP000078543"/>
    </source>
</evidence>
<gene>
    <name evidence="2" type="ORF">A6A05_01390</name>
</gene>
<dbReference type="Gene3D" id="3.40.630.30">
    <property type="match status" value="1"/>
</dbReference>